<evidence type="ECO:0000313" key="2">
    <source>
        <dbReference type="Proteomes" id="UP000789702"/>
    </source>
</evidence>
<feature type="non-terminal residue" evidence="1">
    <location>
        <position position="1"/>
    </location>
</feature>
<feature type="non-terminal residue" evidence="1">
    <location>
        <position position="104"/>
    </location>
</feature>
<accession>A0ACA9PJR8</accession>
<sequence>EEIAFVHHDRRCSKRLGFLTYNLLSSSTHSNDDCFSSLHLYLLVFNIISEFTIEMIMGQVISSTIQPALNTRRARNVRQRQSVNVIDHCLELLRYEHIIRIGDM</sequence>
<evidence type="ECO:0000313" key="1">
    <source>
        <dbReference type="EMBL" id="CAG8711638.1"/>
    </source>
</evidence>
<name>A0ACA9PJR8_9GLOM</name>
<proteinExistence type="predicted"/>
<gene>
    <name evidence="1" type="ORF">DHETER_LOCUS12297</name>
</gene>
<comment type="caution">
    <text evidence="1">The sequence shown here is derived from an EMBL/GenBank/DDBJ whole genome shotgun (WGS) entry which is preliminary data.</text>
</comment>
<dbReference type="EMBL" id="CAJVPU010029725">
    <property type="protein sequence ID" value="CAG8711638.1"/>
    <property type="molecule type" value="Genomic_DNA"/>
</dbReference>
<keyword evidence="2" id="KW-1185">Reference proteome</keyword>
<reference evidence="1" key="1">
    <citation type="submission" date="2021-06" db="EMBL/GenBank/DDBJ databases">
        <authorList>
            <person name="Kallberg Y."/>
            <person name="Tangrot J."/>
            <person name="Rosling A."/>
        </authorList>
    </citation>
    <scope>NUCLEOTIDE SEQUENCE</scope>
    <source>
        <strain evidence="1">IL203A</strain>
    </source>
</reference>
<organism evidence="1 2">
    <name type="scientific">Dentiscutata heterogama</name>
    <dbReference type="NCBI Taxonomy" id="1316150"/>
    <lineage>
        <taxon>Eukaryota</taxon>
        <taxon>Fungi</taxon>
        <taxon>Fungi incertae sedis</taxon>
        <taxon>Mucoromycota</taxon>
        <taxon>Glomeromycotina</taxon>
        <taxon>Glomeromycetes</taxon>
        <taxon>Diversisporales</taxon>
        <taxon>Gigasporaceae</taxon>
        <taxon>Dentiscutata</taxon>
    </lineage>
</organism>
<dbReference type="Proteomes" id="UP000789702">
    <property type="component" value="Unassembled WGS sequence"/>
</dbReference>
<protein>
    <submittedName>
        <fullName evidence="1">4844_t:CDS:1</fullName>
    </submittedName>
</protein>